<evidence type="ECO:0000313" key="2">
    <source>
        <dbReference type="Ensembl" id="ENSFHEP00000028847.1"/>
    </source>
</evidence>
<dbReference type="STRING" id="8078.ENSFHEP00000028847"/>
<evidence type="ECO:0000313" key="3">
    <source>
        <dbReference type="Proteomes" id="UP000265000"/>
    </source>
</evidence>
<dbReference type="AlphaFoldDB" id="A0A3Q2QPX5"/>
<dbReference type="Proteomes" id="UP000265000">
    <property type="component" value="Unplaced"/>
</dbReference>
<feature type="domain" description="Ig-like" evidence="1">
    <location>
        <begin position="222"/>
        <end position="303"/>
    </location>
</feature>
<accession>A0A3Q2QPX5</accession>
<dbReference type="PROSITE" id="PS50835">
    <property type="entry name" value="IG_LIKE"/>
    <property type="match status" value="2"/>
</dbReference>
<dbReference type="Ensembl" id="ENSFHET00000018867.1">
    <property type="protein sequence ID" value="ENSFHEP00000028847.1"/>
    <property type="gene ID" value="ENSFHEG00000013213.1"/>
</dbReference>
<dbReference type="GeneTree" id="ENSGT01010000222294"/>
<dbReference type="CDD" id="cd00096">
    <property type="entry name" value="Ig"/>
    <property type="match status" value="1"/>
</dbReference>
<reference evidence="2" key="2">
    <citation type="submission" date="2025-09" db="UniProtKB">
        <authorList>
            <consortium name="Ensembl"/>
        </authorList>
    </citation>
    <scope>IDENTIFICATION</scope>
</reference>
<dbReference type="PANTHER" id="PTHR46013">
    <property type="entry name" value="VASCULAR CELL ADHESION MOLECULE 1"/>
    <property type="match status" value="1"/>
</dbReference>
<dbReference type="InterPro" id="IPR003599">
    <property type="entry name" value="Ig_sub"/>
</dbReference>
<dbReference type="InterPro" id="IPR003598">
    <property type="entry name" value="Ig_sub2"/>
</dbReference>
<organism evidence="2 3">
    <name type="scientific">Fundulus heteroclitus</name>
    <name type="common">Killifish</name>
    <name type="synonym">Mummichog</name>
    <dbReference type="NCBI Taxonomy" id="8078"/>
    <lineage>
        <taxon>Eukaryota</taxon>
        <taxon>Metazoa</taxon>
        <taxon>Chordata</taxon>
        <taxon>Craniata</taxon>
        <taxon>Vertebrata</taxon>
        <taxon>Euteleostomi</taxon>
        <taxon>Actinopterygii</taxon>
        <taxon>Neopterygii</taxon>
        <taxon>Teleostei</taxon>
        <taxon>Neoteleostei</taxon>
        <taxon>Acanthomorphata</taxon>
        <taxon>Ovalentaria</taxon>
        <taxon>Atherinomorphae</taxon>
        <taxon>Cyprinodontiformes</taxon>
        <taxon>Fundulidae</taxon>
        <taxon>Fundulus</taxon>
    </lineage>
</organism>
<dbReference type="InterPro" id="IPR013783">
    <property type="entry name" value="Ig-like_fold"/>
</dbReference>
<reference evidence="2" key="1">
    <citation type="submission" date="2025-08" db="UniProtKB">
        <authorList>
            <consortium name="Ensembl"/>
        </authorList>
    </citation>
    <scope>IDENTIFICATION</scope>
</reference>
<dbReference type="InterPro" id="IPR007110">
    <property type="entry name" value="Ig-like_dom"/>
</dbReference>
<sequence length="338" mass="37744">MSIQMSKEKDRLLLNKRVQGENQWSVTYSPAHICAIKGMTVELHCNYTHPPKIDDAVIEVKNFLWFTKLRTNGPVDLKSDQDYRGRVEYKNNCTAEIRDVREIDSAIYKMRFITNHRHGKYTGLPGVHLIVSDMPKLPKVSLASSGEIVEGSSITLTCTSDANPAATYTWYKKNIPSPLSKDSQLVFRSTQSSDSGEYYCTAENVLKITTSKVIFIDVKYAPRLPLVSLTPSGEIVEGISLTLTCSSDANPAANYSWFKENDESAQYSRQNFTIPNIGPHHGGLYYCEAHNRRGSHKSAIHFTVVASKSDKASCSHIISEVPDCQNPAQFSYTPFSGD</sequence>
<name>A0A3Q2QPX5_FUNHE</name>
<dbReference type="SMART" id="SM00408">
    <property type="entry name" value="IGc2"/>
    <property type="match status" value="2"/>
</dbReference>
<dbReference type="SMART" id="SM00409">
    <property type="entry name" value="IG"/>
    <property type="match status" value="3"/>
</dbReference>
<dbReference type="Pfam" id="PF13895">
    <property type="entry name" value="Ig_2"/>
    <property type="match status" value="1"/>
</dbReference>
<dbReference type="SUPFAM" id="SSF48726">
    <property type="entry name" value="Immunoglobulin"/>
    <property type="match status" value="3"/>
</dbReference>
<dbReference type="PANTHER" id="PTHR46013:SF4">
    <property type="entry name" value="B-CELL RECEPTOR CD22-RELATED"/>
    <property type="match status" value="1"/>
</dbReference>
<feature type="domain" description="Ig-like" evidence="1">
    <location>
        <begin position="138"/>
        <end position="211"/>
    </location>
</feature>
<proteinExistence type="predicted"/>
<evidence type="ECO:0000259" key="1">
    <source>
        <dbReference type="PROSITE" id="PS50835"/>
    </source>
</evidence>
<dbReference type="Gene3D" id="2.60.40.10">
    <property type="entry name" value="Immunoglobulins"/>
    <property type="match status" value="3"/>
</dbReference>
<dbReference type="InterPro" id="IPR036179">
    <property type="entry name" value="Ig-like_dom_sf"/>
</dbReference>
<protein>
    <recommendedName>
        <fullName evidence="1">Ig-like domain-containing protein</fullName>
    </recommendedName>
</protein>
<dbReference type="Pfam" id="PF13927">
    <property type="entry name" value="Ig_3"/>
    <property type="match status" value="1"/>
</dbReference>
<keyword evidence="3" id="KW-1185">Reference proteome</keyword>